<dbReference type="EMBL" id="BAABUK010000003">
    <property type="protein sequence ID" value="GAA5808451.1"/>
    <property type="molecule type" value="Genomic_DNA"/>
</dbReference>
<reference evidence="1 2" key="1">
    <citation type="submission" date="2024-04" db="EMBL/GenBank/DDBJ databases">
        <title>genome sequences of Mucor flavus KT1a and Helicostylum pulchrum KT1b strains isolated from the surface of a dry-aged beef.</title>
        <authorList>
            <person name="Toyotome T."/>
            <person name="Hosono M."/>
            <person name="Torimaru M."/>
            <person name="Fukuda K."/>
            <person name="Mikami N."/>
        </authorList>
    </citation>
    <scope>NUCLEOTIDE SEQUENCE [LARGE SCALE GENOMIC DNA]</scope>
    <source>
        <strain evidence="1 2">KT1a</strain>
    </source>
</reference>
<accession>A0ABP9YNN1</accession>
<keyword evidence="2" id="KW-1185">Reference proteome</keyword>
<organism evidence="1 2">
    <name type="scientific">Mucor flavus</name>
    <dbReference type="NCBI Taxonomy" id="439312"/>
    <lineage>
        <taxon>Eukaryota</taxon>
        <taxon>Fungi</taxon>
        <taxon>Fungi incertae sedis</taxon>
        <taxon>Mucoromycota</taxon>
        <taxon>Mucoromycotina</taxon>
        <taxon>Mucoromycetes</taxon>
        <taxon>Mucorales</taxon>
        <taxon>Mucorineae</taxon>
        <taxon>Mucoraceae</taxon>
        <taxon>Mucor</taxon>
    </lineage>
</organism>
<evidence type="ECO:0000313" key="1">
    <source>
        <dbReference type="EMBL" id="GAA5808451.1"/>
    </source>
</evidence>
<proteinExistence type="predicted"/>
<comment type="caution">
    <text evidence="1">The sequence shown here is derived from an EMBL/GenBank/DDBJ whole genome shotgun (WGS) entry which is preliminary data.</text>
</comment>
<sequence length="583" mass="68030">MDEVYDLHRYTYRVAFREDSWNVDDRFLFKVVSEVIGLFVKELVGKRSIVLKQTKDTNKFHYAFVVPSEWEEEIREALIRPIFVRVNLISEDDHKNRFLFCTDVEFSYYCITQYPNFDDTKLSRNTIMGVIDVAEESKASIVLSSILIGNPLLDFSDSLLFPKLVASESSFLTTDDVKNGTREFIKTKSSFHAQEETIKHVIEEISCDDRSRKIDEYLKKPFITDRSISELDKKHATLIKSIRPIDICAEIKWSEYMLVYNRISCGYNYIIATCLKIAEFDYPDALKGAVLYMFDALQNSDLDISLESTVLSFSLLDENGLVKEIWNHDYFVPDTNLRFLSPFFSFLEETTLNVKNSFIAFVDEYFINDPPPFFNDEYDVLDKPMMTETKDVLNVEGHDNYLLVSTQQQVCAKEFVQIYMIYINDIISRKPPKITARNTTIKITYAITIDNMLLKKLFGTEDDLRDIIYASNMNCYNEEVLFPVIQQSFNLQFPLKYFFVVAQLYEDYVELMLNQVVTEPGLENEYQEAIIVQEEMIPIPNIYKSLCFNMWSSITVDSSLIQLCDKHKGHDDNELLEIFTLEN</sequence>
<evidence type="ECO:0000313" key="2">
    <source>
        <dbReference type="Proteomes" id="UP001473302"/>
    </source>
</evidence>
<gene>
    <name evidence="1" type="ORF">MFLAVUS_001842</name>
</gene>
<protein>
    <submittedName>
        <fullName evidence="1">Uncharacterized protein</fullName>
    </submittedName>
</protein>
<name>A0ABP9YNN1_9FUNG</name>
<dbReference type="Proteomes" id="UP001473302">
    <property type="component" value="Unassembled WGS sequence"/>
</dbReference>